<reference evidence="1 2" key="1">
    <citation type="journal article" date="2019" name="Sci. Rep.">
        <title>Orb-weaving spider Araneus ventricosus genome elucidates the spidroin gene catalogue.</title>
        <authorList>
            <person name="Kono N."/>
            <person name="Nakamura H."/>
            <person name="Ohtoshi R."/>
            <person name="Moran D.A.P."/>
            <person name="Shinohara A."/>
            <person name="Yoshida Y."/>
            <person name="Fujiwara M."/>
            <person name="Mori M."/>
            <person name="Tomita M."/>
            <person name="Arakawa K."/>
        </authorList>
    </citation>
    <scope>NUCLEOTIDE SEQUENCE [LARGE SCALE GENOMIC DNA]</scope>
</reference>
<comment type="caution">
    <text evidence="1">The sequence shown here is derived from an EMBL/GenBank/DDBJ whole genome shotgun (WGS) entry which is preliminary data.</text>
</comment>
<dbReference type="OrthoDB" id="10042427at2759"/>
<accession>A0A4Y2ECK2</accession>
<dbReference type="Proteomes" id="UP000499080">
    <property type="component" value="Unassembled WGS sequence"/>
</dbReference>
<dbReference type="InterPro" id="IPR036397">
    <property type="entry name" value="RNaseH_sf"/>
</dbReference>
<dbReference type="AlphaFoldDB" id="A0A4Y2ECK2"/>
<evidence type="ECO:0000313" key="2">
    <source>
        <dbReference type="Proteomes" id="UP000499080"/>
    </source>
</evidence>
<gene>
    <name evidence="1" type="ORF">AVEN_141970_1</name>
</gene>
<proteinExistence type="predicted"/>
<evidence type="ECO:0000313" key="1">
    <source>
        <dbReference type="EMBL" id="GBM26009.1"/>
    </source>
</evidence>
<organism evidence="1 2">
    <name type="scientific">Araneus ventricosus</name>
    <name type="common">Orbweaver spider</name>
    <name type="synonym">Epeira ventricosa</name>
    <dbReference type="NCBI Taxonomy" id="182803"/>
    <lineage>
        <taxon>Eukaryota</taxon>
        <taxon>Metazoa</taxon>
        <taxon>Ecdysozoa</taxon>
        <taxon>Arthropoda</taxon>
        <taxon>Chelicerata</taxon>
        <taxon>Arachnida</taxon>
        <taxon>Araneae</taxon>
        <taxon>Araneomorphae</taxon>
        <taxon>Entelegynae</taxon>
        <taxon>Araneoidea</taxon>
        <taxon>Araneidae</taxon>
        <taxon>Araneus</taxon>
    </lineage>
</organism>
<dbReference type="EMBL" id="BGPR01000551">
    <property type="protein sequence ID" value="GBM26009.1"/>
    <property type="molecule type" value="Genomic_DNA"/>
</dbReference>
<keyword evidence="2" id="KW-1185">Reference proteome</keyword>
<protein>
    <submittedName>
        <fullName evidence="1">Uncharacterized protein</fullName>
    </submittedName>
</protein>
<dbReference type="GO" id="GO:0003676">
    <property type="term" value="F:nucleic acid binding"/>
    <property type="evidence" value="ECO:0007669"/>
    <property type="project" value="InterPro"/>
</dbReference>
<sequence length="95" mass="10762">MGVILQHDNTHTARKTQELLQKCKEEVWGHPQPPMQPRLTPNMGSILLSGTRFSSNSDVKTASENCEHDFYQAGLNKLVLCLDECLNKFGDYVEK</sequence>
<name>A0A4Y2ECK2_ARAVE</name>
<dbReference type="Gene3D" id="3.30.420.10">
    <property type="entry name" value="Ribonuclease H-like superfamily/Ribonuclease H"/>
    <property type="match status" value="1"/>
</dbReference>